<keyword evidence="4" id="KW-1185">Reference proteome</keyword>
<accession>A0AAJ0DP45</accession>
<organism evidence="3 4">
    <name type="scientific">Extremus antarcticus</name>
    <dbReference type="NCBI Taxonomy" id="702011"/>
    <lineage>
        <taxon>Eukaryota</taxon>
        <taxon>Fungi</taxon>
        <taxon>Dikarya</taxon>
        <taxon>Ascomycota</taxon>
        <taxon>Pezizomycotina</taxon>
        <taxon>Dothideomycetes</taxon>
        <taxon>Dothideomycetidae</taxon>
        <taxon>Mycosphaerellales</taxon>
        <taxon>Extremaceae</taxon>
        <taxon>Extremus</taxon>
    </lineage>
</organism>
<feature type="compositionally biased region" description="Polar residues" evidence="1">
    <location>
        <begin position="28"/>
        <end position="46"/>
    </location>
</feature>
<feature type="transmembrane region" description="Helical" evidence="2">
    <location>
        <begin position="177"/>
        <end position="200"/>
    </location>
</feature>
<feature type="compositionally biased region" description="Polar residues" evidence="1">
    <location>
        <begin position="329"/>
        <end position="347"/>
    </location>
</feature>
<evidence type="ECO:0000256" key="1">
    <source>
        <dbReference type="SAM" id="MobiDB-lite"/>
    </source>
</evidence>
<evidence type="ECO:0000313" key="4">
    <source>
        <dbReference type="Proteomes" id="UP001271007"/>
    </source>
</evidence>
<evidence type="ECO:0000256" key="2">
    <source>
        <dbReference type="SAM" id="Phobius"/>
    </source>
</evidence>
<feature type="compositionally biased region" description="Polar residues" evidence="1">
    <location>
        <begin position="7"/>
        <end position="21"/>
    </location>
</feature>
<dbReference type="EMBL" id="JAWDJX010000015">
    <property type="protein sequence ID" value="KAK3053555.1"/>
    <property type="molecule type" value="Genomic_DNA"/>
</dbReference>
<feature type="compositionally biased region" description="Low complexity" evidence="1">
    <location>
        <begin position="372"/>
        <end position="385"/>
    </location>
</feature>
<proteinExistence type="predicted"/>
<feature type="region of interest" description="Disordered" evidence="1">
    <location>
        <begin position="300"/>
        <end position="425"/>
    </location>
</feature>
<keyword evidence="2" id="KW-0812">Transmembrane</keyword>
<feature type="compositionally biased region" description="Gly residues" evidence="1">
    <location>
        <begin position="313"/>
        <end position="322"/>
    </location>
</feature>
<sequence>MVLEEATSASAPSPFSDSLPTSDIDPYASSNNDGDYHPTSDSSSIRFDQPNVPPIYINMSDVPRPLFVPANAIYARTISKTVSQNITMGAQVLQRPVKQDEVEAFAWHLGKALRLGSYGTPVGVSVASLFAYRSRGERFRFPGWTPMKEGSRFSPDRFGPLRGQFARSAWNFSRVGAYWFIGAFLGQVFFGSYALTTSIAGRMNDPRLKEFLEALKKRQQEGGRLPRPGDVANSGEGARMGETEQMARQRRGVQRQAQAREQNQGQGQGQRRVGQGDGDMSPSGAAFEAELMQEPADTGLMDDRQAKPDYGHGQQGGYGGSQGADEGARTSTSRRPEQQTSRSSGNSWDRLRKDAMSGNQASNPRGTRSQPDTGSNSGNDSFSFSRGDEDKQLARSEAQRDFDARMEKERTGQNFDDGSGGRRKW</sequence>
<protein>
    <submittedName>
        <fullName evidence="3">Uncharacterized protein</fullName>
    </submittedName>
</protein>
<reference evidence="3" key="1">
    <citation type="submission" date="2023-04" db="EMBL/GenBank/DDBJ databases">
        <title>Black Yeasts Isolated from many extreme environments.</title>
        <authorList>
            <person name="Coleine C."/>
            <person name="Stajich J.E."/>
            <person name="Selbmann L."/>
        </authorList>
    </citation>
    <scope>NUCLEOTIDE SEQUENCE</scope>
    <source>
        <strain evidence="3">CCFEE 5312</strain>
    </source>
</reference>
<comment type="caution">
    <text evidence="3">The sequence shown here is derived from an EMBL/GenBank/DDBJ whole genome shotgun (WGS) entry which is preliminary data.</text>
</comment>
<feature type="region of interest" description="Disordered" evidence="1">
    <location>
        <begin position="1"/>
        <end position="47"/>
    </location>
</feature>
<dbReference type="AlphaFoldDB" id="A0AAJ0DP45"/>
<feature type="compositionally biased region" description="Basic and acidic residues" evidence="1">
    <location>
        <begin position="386"/>
        <end position="411"/>
    </location>
</feature>
<gene>
    <name evidence="3" type="ORF">LTR09_005299</name>
</gene>
<keyword evidence="2" id="KW-0472">Membrane</keyword>
<dbReference type="Proteomes" id="UP001271007">
    <property type="component" value="Unassembled WGS sequence"/>
</dbReference>
<name>A0AAJ0DP45_9PEZI</name>
<feature type="region of interest" description="Disordered" evidence="1">
    <location>
        <begin position="219"/>
        <end position="284"/>
    </location>
</feature>
<feature type="compositionally biased region" description="Low complexity" evidence="1">
    <location>
        <begin position="254"/>
        <end position="273"/>
    </location>
</feature>
<evidence type="ECO:0000313" key="3">
    <source>
        <dbReference type="EMBL" id="KAK3053555.1"/>
    </source>
</evidence>
<keyword evidence="2" id="KW-1133">Transmembrane helix</keyword>
<feature type="compositionally biased region" description="Basic and acidic residues" evidence="1">
    <location>
        <begin position="301"/>
        <end position="310"/>
    </location>
</feature>
<feature type="compositionally biased region" description="Polar residues" evidence="1">
    <location>
        <begin position="357"/>
        <end position="371"/>
    </location>
</feature>